<proteinExistence type="predicted"/>
<gene>
    <name evidence="1" type="ORF">C5167_009269</name>
</gene>
<organism evidence="1 2">
    <name type="scientific">Papaver somniferum</name>
    <name type="common">Opium poppy</name>
    <dbReference type="NCBI Taxonomy" id="3469"/>
    <lineage>
        <taxon>Eukaryota</taxon>
        <taxon>Viridiplantae</taxon>
        <taxon>Streptophyta</taxon>
        <taxon>Embryophyta</taxon>
        <taxon>Tracheophyta</taxon>
        <taxon>Spermatophyta</taxon>
        <taxon>Magnoliopsida</taxon>
        <taxon>Ranunculales</taxon>
        <taxon>Papaveraceae</taxon>
        <taxon>Papaveroideae</taxon>
        <taxon>Papaver</taxon>
    </lineage>
</organism>
<protein>
    <submittedName>
        <fullName evidence="1">Uncharacterized protein</fullName>
    </submittedName>
</protein>
<dbReference type="Gramene" id="RZC65580">
    <property type="protein sequence ID" value="RZC65580"/>
    <property type="gene ID" value="C5167_009269"/>
</dbReference>
<keyword evidence="2" id="KW-1185">Reference proteome</keyword>
<reference evidence="1 2" key="1">
    <citation type="journal article" date="2018" name="Science">
        <title>The opium poppy genome and morphinan production.</title>
        <authorList>
            <person name="Guo L."/>
            <person name="Winzer T."/>
            <person name="Yang X."/>
            <person name="Li Y."/>
            <person name="Ning Z."/>
            <person name="He Z."/>
            <person name="Teodor R."/>
            <person name="Lu Y."/>
            <person name="Bowser T.A."/>
            <person name="Graham I.A."/>
            <person name="Ye K."/>
        </authorList>
    </citation>
    <scope>NUCLEOTIDE SEQUENCE [LARGE SCALE GENOMIC DNA]</scope>
    <source>
        <strain evidence="2">cv. HN1</strain>
        <tissue evidence="1">Leaves</tissue>
    </source>
</reference>
<dbReference type="AlphaFoldDB" id="A0A4Y7JZU4"/>
<name>A0A4Y7JZU4_PAPSO</name>
<evidence type="ECO:0000313" key="2">
    <source>
        <dbReference type="Proteomes" id="UP000316621"/>
    </source>
</evidence>
<sequence>MQLPRMLRGLLELCTLNLGDGTYTS</sequence>
<evidence type="ECO:0000313" key="1">
    <source>
        <dbReference type="EMBL" id="RZC65580.1"/>
    </source>
</evidence>
<dbReference type="EMBL" id="CM010720">
    <property type="protein sequence ID" value="RZC65580.1"/>
    <property type="molecule type" value="Genomic_DNA"/>
</dbReference>
<dbReference type="Proteomes" id="UP000316621">
    <property type="component" value="Chromosome 6"/>
</dbReference>
<accession>A0A4Y7JZU4</accession>